<feature type="chain" id="PRO_5046430380" description="Secreted protein" evidence="1">
    <location>
        <begin position="28"/>
        <end position="160"/>
    </location>
</feature>
<evidence type="ECO:0000313" key="2">
    <source>
        <dbReference type="EMBL" id="MDI3389184.1"/>
    </source>
</evidence>
<evidence type="ECO:0000256" key="1">
    <source>
        <dbReference type="SAM" id="SignalP"/>
    </source>
</evidence>
<keyword evidence="1" id="KW-0732">Signal</keyword>
<comment type="caution">
    <text evidence="2">The sequence shown here is derived from an EMBL/GenBank/DDBJ whole genome shotgun (WGS) entry which is preliminary data.</text>
</comment>
<sequence length="160" mass="17469">MFTSTRTVRTALIGVAGAALLATGATATASARPAPDTTTAVAAAKKRVSSAESESWGYGKVKWTYIKGHRGTFANIDSYAKDKSCDSKEVYVQLHARTTDGTTYKVNLAQDDWCTNGGDSYNNRTWKIGKNVKWARAVVCKNEWGPNNTCKAGNKQYYPW</sequence>
<dbReference type="Proteomes" id="UP001224661">
    <property type="component" value="Unassembled WGS sequence"/>
</dbReference>
<proteinExistence type="predicted"/>
<reference evidence="2 3" key="1">
    <citation type="submission" date="2023-05" db="EMBL/GenBank/DDBJ databases">
        <title>Draft genome sequence of Streptomyces sp. B-S-A8 isolated from a cave soil in Thailand.</title>
        <authorList>
            <person name="Chamroensaksri N."/>
            <person name="Muangham S."/>
        </authorList>
    </citation>
    <scope>NUCLEOTIDE SEQUENCE [LARGE SCALE GENOMIC DNA]</scope>
    <source>
        <strain evidence="2 3">B-S-A8</strain>
    </source>
</reference>
<evidence type="ECO:0000313" key="3">
    <source>
        <dbReference type="Proteomes" id="UP001224661"/>
    </source>
</evidence>
<feature type="signal peptide" evidence="1">
    <location>
        <begin position="1"/>
        <end position="27"/>
    </location>
</feature>
<organism evidence="2 3">
    <name type="scientific">Streptomyces solicavernae</name>
    <dbReference type="NCBI Taxonomy" id="3043614"/>
    <lineage>
        <taxon>Bacteria</taxon>
        <taxon>Bacillati</taxon>
        <taxon>Actinomycetota</taxon>
        <taxon>Actinomycetes</taxon>
        <taxon>Kitasatosporales</taxon>
        <taxon>Streptomycetaceae</taxon>
        <taxon>Streptomyces</taxon>
    </lineage>
</organism>
<dbReference type="RefSeq" id="WP_282515643.1">
    <property type="nucleotide sequence ID" value="NZ_JASCIR010000024.1"/>
</dbReference>
<dbReference type="EMBL" id="JASCIR010000024">
    <property type="protein sequence ID" value="MDI3389184.1"/>
    <property type="molecule type" value="Genomic_DNA"/>
</dbReference>
<accession>A0ABT6RYG0</accession>
<gene>
    <name evidence="2" type="ORF">QIS99_23730</name>
</gene>
<keyword evidence="3" id="KW-1185">Reference proteome</keyword>
<name>A0ABT6RYG0_9ACTN</name>
<evidence type="ECO:0008006" key="4">
    <source>
        <dbReference type="Google" id="ProtNLM"/>
    </source>
</evidence>
<protein>
    <recommendedName>
        <fullName evidence="4">Secreted protein</fullName>
    </recommendedName>
</protein>